<name>A0A8S1CTS8_9INSE</name>
<dbReference type="OrthoDB" id="6627098at2759"/>
<dbReference type="InterPro" id="IPR031878">
    <property type="entry name" value="Commissureless"/>
</dbReference>
<feature type="transmembrane region" description="Helical" evidence="1">
    <location>
        <begin position="64"/>
        <end position="87"/>
    </location>
</feature>
<protein>
    <submittedName>
        <fullName evidence="2">Uncharacterized protein</fullName>
    </submittedName>
</protein>
<evidence type="ECO:0000313" key="3">
    <source>
        <dbReference type="Proteomes" id="UP000494165"/>
    </source>
</evidence>
<proteinExistence type="predicted"/>
<reference evidence="2 3" key="1">
    <citation type="submission" date="2020-04" db="EMBL/GenBank/DDBJ databases">
        <authorList>
            <person name="Alioto T."/>
            <person name="Alioto T."/>
            <person name="Gomez Garrido J."/>
        </authorList>
    </citation>
    <scope>NUCLEOTIDE SEQUENCE [LARGE SCALE GENOMIC DNA]</scope>
</reference>
<keyword evidence="1" id="KW-0472">Membrane</keyword>
<sequence>MPGQQYLVDDTAAWPSPGLILGSRGSDRFLAVTPRSFSFDAVDTDADNSGVHMPTDYDRFMADVWVGVVLTLMVFSCLCCMCSCMLYHRFQEWKRGVLAAAAGREHSENGPLPEEALPNYTLVSGLPSYDEALQQWRAARVHRKSSVSKMAEAIQAAAAKTPPPAPLRRLSVLEFLLHYKGQKTVPNLSRHVAEV</sequence>
<keyword evidence="3" id="KW-1185">Reference proteome</keyword>
<keyword evidence="1" id="KW-1133">Transmembrane helix</keyword>
<evidence type="ECO:0000256" key="1">
    <source>
        <dbReference type="SAM" id="Phobius"/>
    </source>
</evidence>
<dbReference type="Pfam" id="PF15957">
    <property type="entry name" value="Comm"/>
    <property type="match status" value="1"/>
</dbReference>
<dbReference type="GO" id="GO:0007411">
    <property type="term" value="P:axon guidance"/>
    <property type="evidence" value="ECO:0007669"/>
    <property type="project" value="InterPro"/>
</dbReference>
<dbReference type="Proteomes" id="UP000494165">
    <property type="component" value="Unassembled WGS sequence"/>
</dbReference>
<gene>
    <name evidence="2" type="ORF">CLODIP_2_CD13832</name>
</gene>
<dbReference type="EMBL" id="CADEPI010000093">
    <property type="protein sequence ID" value="CAB3374048.1"/>
    <property type="molecule type" value="Genomic_DNA"/>
</dbReference>
<dbReference type="AlphaFoldDB" id="A0A8S1CTS8"/>
<comment type="caution">
    <text evidence="2">The sequence shown here is derived from an EMBL/GenBank/DDBJ whole genome shotgun (WGS) entry which is preliminary data.</text>
</comment>
<organism evidence="2 3">
    <name type="scientific">Cloeon dipterum</name>
    <dbReference type="NCBI Taxonomy" id="197152"/>
    <lineage>
        <taxon>Eukaryota</taxon>
        <taxon>Metazoa</taxon>
        <taxon>Ecdysozoa</taxon>
        <taxon>Arthropoda</taxon>
        <taxon>Hexapoda</taxon>
        <taxon>Insecta</taxon>
        <taxon>Pterygota</taxon>
        <taxon>Palaeoptera</taxon>
        <taxon>Ephemeroptera</taxon>
        <taxon>Pisciforma</taxon>
        <taxon>Baetidae</taxon>
        <taxon>Cloeon</taxon>
    </lineage>
</organism>
<accession>A0A8S1CTS8</accession>
<evidence type="ECO:0000313" key="2">
    <source>
        <dbReference type="EMBL" id="CAB3374048.1"/>
    </source>
</evidence>
<keyword evidence="1" id="KW-0812">Transmembrane</keyword>